<feature type="compositionally biased region" description="Polar residues" evidence="4">
    <location>
        <begin position="804"/>
        <end position="823"/>
    </location>
</feature>
<dbReference type="SUPFAM" id="SSF48403">
    <property type="entry name" value="Ankyrin repeat"/>
    <property type="match status" value="1"/>
</dbReference>
<feature type="region of interest" description="Disordered" evidence="4">
    <location>
        <begin position="317"/>
        <end position="433"/>
    </location>
</feature>
<protein>
    <submittedName>
        <fullName evidence="8">Ankyrin repeat and sterile alpha motif domain-containing protein 1B</fullName>
    </submittedName>
</protein>
<dbReference type="PROSITE" id="PS01179">
    <property type="entry name" value="PID"/>
    <property type="match status" value="1"/>
</dbReference>
<feature type="repeat" description="ANK" evidence="3">
    <location>
        <begin position="220"/>
        <end position="252"/>
    </location>
</feature>
<accession>A0A914GWB2</accession>
<sequence>MGRQCAQNIQELFEDCRRGQTHAVQLWIAQKSKKHKSPLNFLRSGNAFGGGSGAGNGVGWLAGLREPSTSHTLLHLAALHGHRELTRLLMQRDVQLATARDRKGCLPLHLAAWNGHEEIIEALLEVEPATVNAVNNARESALHLATLNGHANAARLLLRRHADARLRNARLETALDIAVRTDKANLCRLLMLNCTELNLMSASDCCASAPLSMAALKQPSPPYPLHSAARVGHTNCVEALLEHGFDPNYLGPEGTAMHVAARLGQCATLQALLNWGASIDIRDSSGQTVSEWLETRLSSSTRDADEGTEQRLRECQKLLEETERRRRTQPERYGSSRGPGDIWKSAVPEPKRKQYNNGTLKNGARIPVPPPPLASGRPHSQPVSATSPPPRSMSSPLKGTFSPTSCTYQPLPDENRLKKVPTNSLPPYQNVPKTPLVYDNAPLSTDRQKKWAHNCANGCALPDNFGDFADTVAVSKLAPQCQDLSPCSTLERSPQSIRGGYGAFFCDTVAAHQLPDYGGAPLAAHEELLSASATPLPTTPERSVPQHLSSDEDKSPSSDAIVSLEMPSCSSSIVTLAPDSSPSSCSLPMVSHLSPSSSVSPERAVTFGGEFHHCASPESDERLRSSINSPTANAQQQTFTTQNSNRAHGTAEVPSGSSGERSFSSPPSSSARPRVRQLVHWMEETNKATLFGQVDGAGVQAVHGAEDVSEFHNGRQHQNHFAPTGSGLLEPRTGCQHQMHSSGVEHDPKTSSGSKHIGQPGAQNVQQAEGVAATVHALSSDRKQSMVDHAAQWKEIDELLNSLQRDSQQPEEQSHSLIKNSSKNSVTSMASSSPANSSSGGGGNGTACAYQPIVRWLRIHVGLSRDQHQQQQQLNSSAQALGELFHRHGFDTVRFMKGSLNTALMDELGVPRRVQLQICRLLNDKSVPEHIRSAEQFEFVSDWLDSLDLLDHLGPFAKANLTSTTDVIAAKLSRGDLEKMDITQLGHIARITRSLDLAAQQRKKRQRLPTTNLNASGSTSPSASGNGSVRETSSQSSSNKSGQNPSRAVTQSPVVDMGELRTRLTGGGARFSAHYLGSAEISNVEGTEDCRRAMQSAKTRVRRTADVPWVVLEVSVSGINIRDLNEKALHCHPIGNIQVVCQDEVDLNCFAYIFQDGERHFCHVFCVLTATIAKEIIVTLGETFNLAYNIALQKQ</sequence>
<dbReference type="AlphaFoldDB" id="A0A914GWB2"/>
<dbReference type="PROSITE" id="PS50105">
    <property type="entry name" value="SAM_DOMAIN"/>
    <property type="match status" value="1"/>
</dbReference>
<dbReference type="InterPro" id="IPR033635">
    <property type="entry name" value="ANKS1/Caskin"/>
</dbReference>
<evidence type="ECO:0000256" key="3">
    <source>
        <dbReference type="PROSITE-ProRule" id="PRU00023"/>
    </source>
</evidence>
<dbReference type="InterPro" id="IPR011993">
    <property type="entry name" value="PH-like_dom_sf"/>
</dbReference>
<proteinExistence type="predicted"/>
<evidence type="ECO:0000313" key="8">
    <source>
        <dbReference type="WBParaSite" id="Gr19_v10_g11790.t1"/>
    </source>
</evidence>
<dbReference type="Pfam" id="PF00536">
    <property type="entry name" value="SAM_1"/>
    <property type="match status" value="1"/>
</dbReference>
<evidence type="ECO:0000256" key="4">
    <source>
        <dbReference type="SAM" id="MobiDB-lite"/>
    </source>
</evidence>
<dbReference type="Pfam" id="PF13857">
    <property type="entry name" value="Ank_5"/>
    <property type="match status" value="1"/>
</dbReference>
<reference evidence="8" key="1">
    <citation type="submission" date="2022-11" db="UniProtKB">
        <authorList>
            <consortium name="WormBaseParasite"/>
        </authorList>
    </citation>
    <scope>IDENTIFICATION</scope>
</reference>
<dbReference type="Gene3D" id="1.25.40.20">
    <property type="entry name" value="Ankyrin repeat-containing domain"/>
    <property type="match status" value="2"/>
</dbReference>
<evidence type="ECO:0000256" key="1">
    <source>
        <dbReference type="ARBA" id="ARBA00022737"/>
    </source>
</evidence>
<feature type="domain" description="SAM" evidence="6">
    <location>
        <begin position="935"/>
        <end position="1001"/>
    </location>
</feature>
<dbReference type="Gene3D" id="2.30.29.30">
    <property type="entry name" value="Pleckstrin-homology domain (PH domain)/Phosphotyrosine-binding domain (PTB)"/>
    <property type="match status" value="1"/>
</dbReference>
<dbReference type="Pfam" id="PF12796">
    <property type="entry name" value="Ank_2"/>
    <property type="match status" value="2"/>
</dbReference>
<feature type="compositionally biased region" description="Polar residues" evidence="4">
    <location>
        <begin position="381"/>
        <end position="408"/>
    </location>
</feature>
<dbReference type="InterPro" id="IPR001660">
    <property type="entry name" value="SAM"/>
</dbReference>
<feature type="region of interest" description="Disordered" evidence="4">
    <location>
        <begin position="534"/>
        <end position="559"/>
    </location>
</feature>
<feature type="repeat" description="ANK" evidence="3">
    <location>
        <begin position="69"/>
        <end position="101"/>
    </location>
</feature>
<evidence type="ECO:0000313" key="7">
    <source>
        <dbReference type="Proteomes" id="UP000887572"/>
    </source>
</evidence>
<evidence type="ECO:0000259" key="6">
    <source>
        <dbReference type="PROSITE" id="PS50105"/>
    </source>
</evidence>
<dbReference type="Pfam" id="PF00640">
    <property type="entry name" value="PID"/>
    <property type="match status" value="1"/>
</dbReference>
<feature type="region of interest" description="Disordered" evidence="4">
    <location>
        <begin position="580"/>
        <end position="602"/>
    </location>
</feature>
<feature type="compositionally biased region" description="Low complexity" evidence="4">
    <location>
        <begin position="654"/>
        <end position="672"/>
    </location>
</feature>
<dbReference type="SMART" id="SM00248">
    <property type="entry name" value="ANK"/>
    <property type="match status" value="6"/>
</dbReference>
<organism evidence="7 8">
    <name type="scientific">Globodera rostochiensis</name>
    <name type="common">Golden nematode worm</name>
    <name type="synonym">Heterodera rostochiensis</name>
    <dbReference type="NCBI Taxonomy" id="31243"/>
    <lineage>
        <taxon>Eukaryota</taxon>
        <taxon>Metazoa</taxon>
        <taxon>Ecdysozoa</taxon>
        <taxon>Nematoda</taxon>
        <taxon>Chromadorea</taxon>
        <taxon>Rhabditida</taxon>
        <taxon>Tylenchina</taxon>
        <taxon>Tylenchomorpha</taxon>
        <taxon>Tylenchoidea</taxon>
        <taxon>Heteroderidae</taxon>
        <taxon>Heteroderinae</taxon>
        <taxon>Globodera</taxon>
    </lineage>
</organism>
<feature type="region of interest" description="Disordered" evidence="4">
    <location>
        <begin position="630"/>
        <end position="674"/>
    </location>
</feature>
<evidence type="ECO:0000259" key="5">
    <source>
        <dbReference type="PROSITE" id="PS01179"/>
    </source>
</evidence>
<dbReference type="InterPro" id="IPR036770">
    <property type="entry name" value="Ankyrin_rpt-contain_sf"/>
</dbReference>
<feature type="compositionally biased region" description="Low complexity" evidence="4">
    <location>
        <begin position="1033"/>
        <end position="1046"/>
    </location>
</feature>
<feature type="domain" description="PID" evidence="5">
    <location>
        <begin position="1066"/>
        <end position="1189"/>
    </location>
</feature>
<dbReference type="PANTHER" id="PTHR24174">
    <property type="entry name" value="ANKYRIN REPEAT AND STERILE ALPHA MOTIF DOMAIN-CONTAINING PROTEIN 1"/>
    <property type="match status" value="1"/>
</dbReference>
<dbReference type="SMART" id="SM00454">
    <property type="entry name" value="SAM"/>
    <property type="match status" value="1"/>
</dbReference>
<dbReference type="PROSITE" id="PS50297">
    <property type="entry name" value="ANK_REP_REGION"/>
    <property type="match status" value="5"/>
</dbReference>
<feature type="compositionally biased region" description="Low complexity" evidence="4">
    <location>
        <begin position="631"/>
        <end position="643"/>
    </location>
</feature>
<dbReference type="InterPro" id="IPR013761">
    <property type="entry name" value="SAM/pointed_sf"/>
</dbReference>
<dbReference type="SUPFAM" id="SSF47769">
    <property type="entry name" value="SAM/Pointed domain"/>
    <property type="match status" value="1"/>
</dbReference>
<dbReference type="InterPro" id="IPR002110">
    <property type="entry name" value="Ankyrin_rpt"/>
</dbReference>
<dbReference type="SMART" id="SM00462">
    <property type="entry name" value="PTB"/>
    <property type="match status" value="1"/>
</dbReference>
<feature type="compositionally biased region" description="Low complexity" evidence="4">
    <location>
        <begin position="824"/>
        <end position="838"/>
    </location>
</feature>
<feature type="region of interest" description="Disordered" evidence="4">
    <location>
        <begin position="733"/>
        <end position="773"/>
    </location>
</feature>
<feature type="compositionally biased region" description="Low complexity" evidence="4">
    <location>
        <begin position="580"/>
        <end position="601"/>
    </location>
</feature>
<feature type="repeat" description="ANK" evidence="3">
    <location>
        <begin position="252"/>
        <end position="284"/>
    </location>
</feature>
<feature type="repeat" description="ANK" evidence="3">
    <location>
        <begin position="103"/>
        <end position="125"/>
    </location>
</feature>
<feature type="repeat" description="ANK" evidence="3">
    <location>
        <begin position="137"/>
        <end position="169"/>
    </location>
</feature>
<feature type="compositionally biased region" description="Polar residues" evidence="4">
    <location>
        <begin position="1008"/>
        <end position="1032"/>
    </location>
</feature>
<name>A0A914GWB2_GLORO</name>
<dbReference type="Gene3D" id="1.10.150.50">
    <property type="entry name" value="Transcription Factor, Ets-1"/>
    <property type="match status" value="1"/>
</dbReference>
<dbReference type="WBParaSite" id="Gr19_v10_g11790.t1">
    <property type="protein sequence ID" value="Gr19_v10_g11790.t1"/>
    <property type="gene ID" value="Gr19_v10_g11790"/>
</dbReference>
<feature type="region of interest" description="Disordered" evidence="4">
    <location>
        <begin position="804"/>
        <end position="844"/>
    </location>
</feature>
<keyword evidence="7" id="KW-1185">Reference proteome</keyword>
<evidence type="ECO:0000256" key="2">
    <source>
        <dbReference type="ARBA" id="ARBA00023043"/>
    </source>
</evidence>
<keyword evidence="1" id="KW-0677">Repeat</keyword>
<dbReference type="Proteomes" id="UP000887572">
    <property type="component" value="Unplaced"/>
</dbReference>
<dbReference type="PROSITE" id="PS50088">
    <property type="entry name" value="ANK_REPEAT"/>
    <property type="match status" value="5"/>
</dbReference>
<dbReference type="InterPro" id="IPR006020">
    <property type="entry name" value="PTB/PI_dom"/>
</dbReference>
<feature type="region of interest" description="Disordered" evidence="4">
    <location>
        <begin position="1000"/>
        <end position="1057"/>
    </location>
</feature>
<dbReference type="SUPFAM" id="SSF50729">
    <property type="entry name" value="PH domain-like"/>
    <property type="match status" value="1"/>
</dbReference>
<dbReference type="PANTHER" id="PTHR24174:SF16">
    <property type="entry name" value="CASKIN-2"/>
    <property type="match status" value="1"/>
</dbReference>
<keyword evidence="2 3" id="KW-0040">ANK repeat</keyword>
<feature type="compositionally biased region" description="Basic and acidic residues" evidence="4">
    <location>
        <begin position="317"/>
        <end position="330"/>
    </location>
</feature>